<dbReference type="EMBL" id="JAUPEV010000001">
    <property type="protein sequence ID" value="MDO7252361.1"/>
    <property type="molecule type" value="Genomic_DNA"/>
</dbReference>
<dbReference type="AlphaFoldDB" id="A0AA90Q156"/>
<evidence type="ECO:0000313" key="8">
    <source>
        <dbReference type="Proteomes" id="UP001177258"/>
    </source>
</evidence>
<keyword evidence="4" id="KW-0233">DNA recombination</keyword>
<evidence type="ECO:0000256" key="3">
    <source>
        <dbReference type="ARBA" id="ARBA00023054"/>
    </source>
</evidence>
<dbReference type="InterPro" id="IPR003798">
    <property type="entry name" value="DNA_recombination_RmuC"/>
</dbReference>
<comment type="function">
    <text evidence="1">Involved in DNA recombination.</text>
</comment>
<evidence type="ECO:0000313" key="6">
    <source>
        <dbReference type="EMBL" id="MDO7252361.1"/>
    </source>
</evidence>
<evidence type="ECO:0000313" key="7">
    <source>
        <dbReference type="EMBL" id="MDP2538228.1"/>
    </source>
</evidence>
<dbReference type="EMBL" id="JAUYZK010000001">
    <property type="protein sequence ID" value="MDP2538228.1"/>
    <property type="molecule type" value="Genomic_DNA"/>
</dbReference>
<dbReference type="PANTHER" id="PTHR30563">
    <property type="entry name" value="DNA RECOMBINATION PROTEIN RMUC"/>
    <property type="match status" value="1"/>
</dbReference>
<proteinExistence type="inferred from homology"/>
<evidence type="ECO:0000256" key="2">
    <source>
        <dbReference type="ARBA" id="ARBA00009840"/>
    </source>
</evidence>
<reference evidence="6 8" key="3">
    <citation type="journal article" date="2024" name="Syst. Appl. Microbiol.">
        <title>Helicobacter cappadocius sp. nov., from lizards: The first psychrotrophic Helicobacter species.</title>
        <authorList>
            <person name="Aydin F."/>
            <person name="Tarhane S."/>
            <person name="Karakaya E."/>
            <person name="Abay S."/>
            <person name="Kayman T."/>
            <person name="Guran O."/>
            <person name="Bozkurt E."/>
            <person name="Uzum N."/>
            <person name="Avci A."/>
            <person name="Olgun K."/>
            <person name="Jablonski D."/>
            <person name="Guran C."/>
            <person name="Burcin Saticioglu I."/>
        </authorList>
    </citation>
    <scope>NUCLEOTIDE SEQUENCE [LARGE SCALE GENOMIC DNA]</scope>
    <source>
        <strain evidence="6">Faydin-H75</strain>
        <strain evidence="8">faydin-H76</strain>
    </source>
</reference>
<evidence type="ECO:0000256" key="5">
    <source>
        <dbReference type="SAM" id="Coils"/>
    </source>
</evidence>
<comment type="similarity">
    <text evidence="2">Belongs to the RmuC family.</text>
</comment>
<evidence type="ECO:0000313" key="9">
    <source>
        <dbReference type="Proteomes" id="UP001240777"/>
    </source>
</evidence>
<protein>
    <submittedName>
        <fullName evidence="7">DNA recombination protein RmuC</fullName>
    </submittedName>
</protein>
<dbReference type="PANTHER" id="PTHR30563:SF0">
    <property type="entry name" value="DNA RECOMBINATION PROTEIN RMUC"/>
    <property type="match status" value="1"/>
</dbReference>
<feature type="coiled-coil region" evidence="5">
    <location>
        <begin position="55"/>
        <end position="121"/>
    </location>
</feature>
<keyword evidence="3 5" id="KW-0175">Coiled coil</keyword>
<dbReference type="Proteomes" id="UP001240777">
    <property type="component" value="Unassembled WGS sequence"/>
</dbReference>
<organism evidence="7 8">
    <name type="scientific">Helicobacter cappadocius</name>
    <dbReference type="NCBI Taxonomy" id="3063998"/>
    <lineage>
        <taxon>Bacteria</taxon>
        <taxon>Pseudomonadati</taxon>
        <taxon>Campylobacterota</taxon>
        <taxon>Epsilonproteobacteria</taxon>
        <taxon>Campylobacterales</taxon>
        <taxon>Helicobacteraceae</taxon>
        <taxon>Helicobacter</taxon>
    </lineage>
</organism>
<dbReference type="Proteomes" id="UP001177258">
    <property type="component" value="Unassembled WGS sequence"/>
</dbReference>
<sequence>MLAFFVILSLILTSTLIFLWLYHIKSRSISPQINEFKIKISNLTTELDLQKTYYEKTLANEQEKLQNTIENLSHQNDTQKQYYEKRLADEEEKINALKSDINNTEKIKKDLKLEFENLTQKVLENKTLAFNHSQTKTLEPLQKDIKDFKEAFEMLKTEQTKERMGLLTEIKLLKEMNETISQEASNLTKALKGESKTRGNWGEMILESLLEKNGLIQGVHYYKQSNFKDEDSGKHYQPDIVLNLPDDRVIIIDAKLNLIAYDELIASETKEDIAKYTKNLLNNINTHFAELGSKKYHLLTQGKSPDFTIMFIPIEGAFIEAMRADPDLFNKAYNLRVVITSPSTLMSILMTINNLWKNEQIDKNYHNIISKLDLLNNKMMTFCKHMDDIGKGIETLQNRYEIANKTLKIGRGNIIDRIKTIQNTDRSIEYDTKEDES</sequence>
<evidence type="ECO:0000256" key="1">
    <source>
        <dbReference type="ARBA" id="ARBA00003416"/>
    </source>
</evidence>
<evidence type="ECO:0000256" key="4">
    <source>
        <dbReference type="ARBA" id="ARBA00023172"/>
    </source>
</evidence>
<name>A0AA90Q156_9HELI</name>
<dbReference type="Pfam" id="PF02646">
    <property type="entry name" value="RmuC"/>
    <property type="match status" value="1"/>
</dbReference>
<dbReference type="RefSeq" id="WP_305516205.1">
    <property type="nucleotide sequence ID" value="NZ_JAUPEV010000001.1"/>
</dbReference>
<accession>A0AA90Q156</accession>
<comment type="caution">
    <text evidence="7">The sequence shown here is derived from an EMBL/GenBank/DDBJ whole genome shotgun (WGS) entry which is preliminary data.</text>
</comment>
<keyword evidence="9" id="KW-1185">Reference proteome</keyword>
<gene>
    <name evidence="7" type="primary">rmuC</name>
    <name evidence="6" type="ORF">Q5I04_00300</name>
    <name evidence="7" type="ORF">Q5I06_00300</name>
</gene>
<reference evidence="7 9" key="1">
    <citation type="submission" date="2023-07" db="EMBL/GenBank/DDBJ databases">
        <title>Unpublished Manusciprt.</title>
        <authorList>
            <person name="Aydin F."/>
            <person name="Tarhane S."/>
            <person name="Saticioglu I.B."/>
            <person name="Karakaya E."/>
            <person name="Abay S."/>
            <person name="Guran O."/>
            <person name="Bozkurt E."/>
            <person name="Uzum N."/>
            <person name="Olgun K."/>
            <person name="Jablonski D."/>
        </authorList>
    </citation>
    <scope>NUCLEOTIDE SEQUENCE</scope>
    <source>
        <strain evidence="9">faydin-H75</strain>
        <strain evidence="7">Faydin-H76</strain>
    </source>
</reference>
<reference evidence="6" key="2">
    <citation type="submission" date="2023-07" db="EMBL/GenBank/DDBJ databases">
        <authorList>
            <person name="Aydin F."/>
            <person name="Tarhane S."/>
            <person name="Saticioglu I.B."/>
            <person name="Karakaya E."/>
            <person name="Abay S."/>
            <person name="Guran O."/>
            <person name="Bozkurt E."/>
            <person name="Uzum N."/>
            <person name="Olgun K."/>
            <person name="Jablonski D."/>
        </authorList>
    </citation>
    <scope>NUCLEOTIDE SEQUENCE</scope>
    <source>
        <strain evidence="6">Faydin-H75</strain>
    </source>
</reference>
<dbReference type="GO" id="GO:0006310">
    <property type="term" value="P:DNA recombination"/>
    <property type="evidence" value="ECO:0007669"/>
    <property type="project" value="UniProtKB-KW"/>
</dbReference>